<feature type="domain" description="HNH nuclease" evidence="2">
    <location>
        <begin position="409"/>
        <end position="462"/>
    </location>
</feature>
<keyword evidence="4" id="KW-1185">Reference proteome</keyword>
<dbReference type="InterPro" id="IPR003615">
    <property type="entry name" value="HNH_nuc"/>
</dbReference>
<proteinExistence type="predicted"/>
<dbReference type="Proteomes" id="UP001500731">
    <property type="component" value="Unassembled WGS sequence"/>
</dbReference>
<organism evidence="3 4">
    <name type="scientific">Microbacterium panaciterrae</name>
    <dbReference type="NCBI Taxonomy" id="985759"/>
    <lineage>
        <taxon>Bacteria</taxon>
        <taxon>Bacillati</taxon>
        <taxon>Actinomycetota</taxon>
        <taxon>Actinomycetes</taxon>
        <taxon>Micrococcales</taxon>
        <taxon>Microbacteriaceae</taxon>
        <taxon>Microbacterium</taxon>
    </lineage>
</organism>
<reference evidence="4" key="1">
    <citation type="journal article" date="2019" name="Int. J. Syst. Evol. Microbiol.">
        <title>The Global Catalogue of Microorganisms (GCM) 10K type strain sequencing project: providing services to taxonomists for standard genome sequencing and annotation.</title>
        <authorList>
            <consortium name="The Broad Institute Genomics Platform"/>
            <consortium name="The Broad Institute Genome Sequencing Center for Infectious Disease"/>
            <person name="Wu L."/>
            <person name="Ma J."/>
        </authorList>
    </citation>
    <scope>NUCLEOTIDE SEQUENCE [LARGE SCALE GENOMIC DNA]</scope>
    <source>
        <strain evidence="4">JCM 17839</strain>
    </source>
</reference>
<dbReference type="RefSeq" id="WP_345186272.1">
    <property type="nucleotide sequence ID" value="NZ_BAABGP010000013.1"/>
</dbReference>
<evidence type="ECO:0000259" key="2">
    <source>
        <dbReference type="SMART" id="SM00507"/>
    </source>
</evidence>
<feature type="compositionally biased region" description="Low complexity" evidence="1">
    <location>
        <begin position="122"/>
        <end position="134"/>
    </location>
</feature>
<accession>A0ABP8PE97</accession>
<evidence type="ECO:0000256" key="1">
    <source>
        <dbReference type="SAM" id="MobiDB-lite"/>
    </source>
</evidence>
<evidence type="ECO:0000313" key="4">
    <source>
        <dbReference type="Proteomes" id="UP001500731"/>
    </source>
</evidence>
<name>A0ABP8PE97_9MICO</name>
<feature type="region of interest" description="Disordered" evidence="1">
    <location>
        <begin position="111"/>
        <end position="154"/>
    </location>
</feature>
<feature type="region of interest" description="Disordered" evidence="1">
    <location>
        <begin position="178"/>
        <end position="197"/>
    </location>
</feature>
<sequence>MELFTEIDAQVQNLRAMVGDALDPAELRATVGALTDDEVVSALRACSAVVRSMERIRVVASGVAATRSTRSAGQSGLAQSRGHRNAAALLQEITGCTKAEAARQVRVGESLFADAPRDEQNGEPSGPDDGPTGTDDARPDHDDASDDDALPPFEPWHAALDRALLGGALTPAQHDAIRQGLSDPPASDAAAGERERAEHEALLREFWALAADQLVAAAAHDTPEMLGAAARAIRDRLDPDGATRRFQERYARRSFRIWTTADGHRRGAIDFDDEGYAWAATIIANALRPRTGGPRFVDAEEKARAKELTEDTRTNDQLGYDLIMDLLRAGALADAATVFGTRQAGVRLVQVVDAHGTSSAVAHSEDGLVTFPSSVADQHRCDSGAVAVTVDARGNPLDVGREHRLFTPKQRLALAIRDGGCRWRGCDRPASYGEAHHIDEWHRDRGGTDIDRGILLCRFHHMQLHHGGWRITRHNKDDFVLHHRSGESWVLTTKLALAYAWAGVDPPPKRFRRAA</sequence>
<dbReference type="SMART" id="SM00507">
    <property type="entry name" value="HNHc"/>
    <property type="match status" value="1"/>
</dbReference>
<gene>
    <name evidence="3" type="ORF">GCM10023171_18140</name>
</gene>
<comment type="caution">
    <text evidence="3">The sequence shown here is derived from an EMBL/GenBank/DDBJ whole genome shotgun (WGS) entry which is preliminary data.</text>
</comment>
<evidence type="ECO:0000313" key="3">
    <source>
        <dbReference type="EMBL" id="GAA4484788.1"/>
    </source>
</evidence>
<protein>
    <recommendedName>
        <fullName evidence="2">HNH nuclease domain-containing protein</fullName>
    </recommendedName>
</protein>
<dbReference type="EMBL" id="BAABGP010000013">
    <property type="protein sequence ID" value="GAA4484788.1"/>
    <property type="molecule type" value="Genomic_DNA"/>
</dbReference>
<dbReference type="CDD" id="cd00085">
    <property type="entry name" value="HNHc"/>
    <property type="match status" value="1"/>
</dbReference>